<dbReference type="Gene3D" id="3.90.25.10">
    <property type="entry name" value="UDP-galactose 4-epimerase, domain 1"/>
    <property type="match status" value="1"/>
</dbReference>
<protein>
    <submittedName>
        <fullName evidence="4">NAD(P)-dependent oxidoreductase</fullName>
    </submittedName>
</protein>
<evidence type="ECO:0000259" key="3">
    <source>
        <dbReference type="Pfam" id="PF01370"/>
    </source>
</evidence>
<gene>
    <name evidence="4" type="ORF">PL14_07305</name>
</gene>
<sequence>MNVLSEDLKLIEEKLAPILPMLSNKRIFITGGTGFFGKWILETINYLNFNNKLNISATVLSRNPESFKNKNFRLCSNVNISFIEGDVRDFDYKDIRQEFDYIIHAATDASATLNRNNPELMRSTIMDGITHIIDFAKNVQCKKILYTSSGAAYGPQPLSLDAMAEDFTENSNFNLNDAYSSAKKESEEILVNCDEFETVIARCFAFSGPYLPLDGTYAYGNFISNKLKNEDIKINSSGESIRTYLYAADLVIWLFTILIKGTDKAVYNVGSDEKISILDLAKKISNDEIAVSVSGETGVGISRYVPDISKAKSELGLDVYTSVDNSILKTVNFYREI</sequence>
<accession>A0ABD4QT96</accession>
<comment type="similarity">
    <text evidence="2">Belongs to the NAD(P)-dependent epimerase/dehydratase family.</text>
</comment>
<dbReference type="EMBL" id="JAHGUI010000022">
    <property type="protein sequence ID" value="MBT2918490.1"/>
    <property type="molecule type" value="Genomic_DNA"/>
</dbReference>
<dbReference type="InterPro" id="IPR036291">
    <property type="entry name" value="NAD(P)-bd_dom_sf"/>
</dbReference>
<comment type="pathway">
    <text evidence="1">Bacterial outer membrane biogenesis; LPS O-antigen biosynthesis.</text>
</comment>
<evidence type="ECO:0000313" key="4">
    <source>
        <dbReference type="EMBL" id="MBT2918490.1"/>
    </source>
</evidence>
<dbReference type="Gene3D" id="3.40.50.720">
    <property type="entry name" value="NAD(P)-binding Rossmann-like Domain"/>
    <property type="match status" value="1"/>
</dbReference>
<dbReference type="InterPro" id="IPR001509">
    <property type="entry name" value="Epimerase_deHydtase"/>
</dbReference>
<evidence type="ECO:0000256" key="2">
    <source>
        <dbReference type="ARBA" id="ARBA00007637"/>
    </source>
</evidence>
<evidence type="ECO:0000313" key="5">
    <source>
        <dbReference type="Proteomes" id="UP000078309"/>
    </source>
</evidence>
<evidence type="ECO:0000256" key="1">
    <source>
        <dbReference type="ARBA" id="ARBA00005125"/>
    </source>
</evidence>
<dbReference type="Proteomes" id="UP000078309">
    <property type="component" value="Unassembled WGS sequence"/>
</dbReference>
<organism evidence="4 5">
    <name type="scientific">Vibrio anguillarum</name>
    <name type="common">Listonella anguillarum</name>
    <dbReference type="NCBI Taxonomy" id="55601"/>
    <lineage>
        <taxon>Bacteria</taxon>
        <taxon>Pseudomonadati</taxon>
        <taxon>Pseudomonadota</taxon>
        <taxon>Gammaproteobacteria</taxon>
        <taxon>Vibrionales</taxon>
        <taxon>Vibrionaceae</taxon>
        <taxon>Vibrio</taxon>
    </lineage>
</organism>
<dbReference type="Pfam" id="PF01370">
    <property type="entry name" value="Epimerase"/>
    <property type="match status" value="1"/>
</dbReference>
<dbReference type="SUPFAM" id="SSF51735">
    <property type="entry name" value="NAD(P)-binding Rossmann-fold domains"/>
    <property type="match status" value="1"/>
</dbReference>
<reference evidence="4 5" key="1">
    <citation type="journal article" date="2017" name="J. Fish Dis.">
        <title>Comparative assessment of Vibrio virulence in marine fish larvae.</title>
        <authorList>
            <person name="Ronneseth A."/>
            <person name="Castillo D."/>
            <person name="D'Alvise P."/>
            <person name="Tonnesen O."/>
            <person name="Haugland G."/>
            <person name="Grotkjaer T."/>
            <person name="Engell-Sorensen K."/>
            <person name="Norremark L."/>
            <person name="Bergh O."/>
            <person name="Wergeland H.I."/>
            <person name="Gram L."/>
        </authorList>
    </citation>
    <scope>NUCLEOTIDE SEQUENCE [LARGE SCALE GENOMIC DNA]</scope>
    <source>
        <strain evidence="4 5">90-11-286</strain>
    </source>
</reference>
<dbReference type="AlphaFoldDB" id="A0ABD4QT96"/>
<comment type="caution">
    <text evidence="4">The sequence shown here is derived from an EMBL/GenBank/DDBJ whole genome shotgun (WGS) entry which is preliminary data.</text>
</comment>
<dbReference type="PANTHER" id="PTHR43000">
    <property type="entry name" value="DTDP-D-GLUCOSE 4,6-DEHYDRATASE-RELATED"/>
    <property type="match status" value="1"/>
</dbReference>
<dbReference type="RefSeq" id="WP_064626022.1">
    <property type="nucleotide sequence ID" value="NZ_CP022101.1"/>
</dbReference>
<name>A0ABD4QT96_VIBAN</name>
<proteinExistence type="inferred from homology"/>
<feature type="domain" description="NAD-dependent epimerase/dehydratase" evidence="3">
    <location>
        <begin position="27"/>
        <end position="270"/>
    </location>
</feature>